<keyword evidence="3 5" id="KW-0687">Ribonucleoprotein</keyword>
<evidence type="ECO:0000256" key="3">
    <source>
        <dbReference type="ARBA" id="ARBA00023274"/>
    </source>
</evidence>
<reference evidence="7 8" key="1">
    <citation type="submission" date="2021-03" db="EMBL/GenBank/DDBJ databases">
        <title>Fibrella sp. HMF5036 genome sequencing and assembly.</title>
        <authorList>
            <person name="Kang H."/>
            <person name="Kim H."/>
            <person name="Bae S."/>
            <person name="Joh K."/>
        </authorList>
    </citation>
    <scope>NUCLEOTIDE SEQUENCE [LARGE SCALE GENOMIC DNA]</scope>
    <source>
        <strain evidence="7 8">HMF5036</strain>
    </source>
</reference>
<dbReference type="EMBL" id="JAFMYU010000011">
    <property type="protein sequence ID" value="MBO0932237.1"/>
    <property type="molecule type" value="Genomic_DNA"/>
</dbReference>
<gene>
    <name evidence="5 7" type="primary">rpmC</name>
    <name evidence="7" type="ORF">J2I48_14590</name>
</gene>
<feature type="coiled-coil region" evidence="6">
    <location>
        <begin position="1"/>
        <end position="31"/>
    </location>
</feature>
<protein>
    <recommendedName>
        <fullName evidence="4 5">Large ribosomal subunit protein uL29</fullName>
    </recommendedName>
</protein>
<comment type="caution">
    <text evidence="7">The sequence shown here is derived from an EMBL/GenBank/DDBJ whole genome shotgun (WGS) entry which is preliminary data.</text>
</comment>
<dbReference type="RefSeq" id="WP_207336208.1">
    <property type="nucleotide sequence ID" value="NZ_JAFMYU010000011.1"/>
</dbReference>
<dbReference type="CDD" id="cd00427">
    <property type="entry name" value="Ribosomal_L29_HIP"/>
    <property type="match status" value="1"/>
</dbReference>
<proteinExistence type="inferred from homology"/>
<dbReference type="GO" id="GO:0005840">
    <property type="term" value="C:ribosome"/>
    <property type="evidence" value="ECO:0007669"/>
    <property type="project" value="UniProtKB-KW"/>
</dbReference>
<sequence>MKNQEIRALSAEQLQEQLKAEKQQLQKLTFAHAVSPIENPMRIRESRKLIARLYTALTAKSNQA</sequence>
<dbReference type="Pfam" id="PF00831">
    <property type="entry name" value="Ribosomal_L29"/>
    <property type="match status" value="1"/>
</dbReference>
<dbReference type="GO" id="GO:1990904">
    <property type="term" value="C:ribonucleoprotein complex"/>
    <property type="evidence" value="ECO:0007669"/>
    <property type="project" value="UniProtKB-KW"/>
</dbReference>
<evidence type="ECO:0000313" key="7">
    <source>
        <dbReference type="EMBL" id="MBO0932237.1"/>
    </source>
</evidence>
<dbReference type="Proteomes" id="UP000664795">
    <property type="component" value="Unassembled WGS sequence"/>
</dbReference>
<evidence type="ECO:0000256" key="2">
    <source>
        <dbReference type="ARBA" id="ARBA00022980"/>
    </source>
</evidence>
<keyword evidence="8" id="KW-1185">Reference proteome</keyword>
<comment type="similarity">
    <text evidence="1 5">Belongs to the universal ribosomal protein uL29 family.</text>
</comment>
<dbReference type="AlphaFoldDB" id="A0A939G8S8"/>
<dbReference type="NCBIfam" id="TIGR00012">
    <property type="entry name" value="L29"/>
    <property type="match status" value="1"/>
</dbReference>
<dbReference type="HAMAP" id="MF_00374">
    <property type="entry name" value="Ribosomal_uL29"/>
    <property type="match status" value="1"/>
</dbReference>
<dbReference type="SUPFAM" id="SSF46561">
    <property type="entry name" value="Ribosomal protein L29 (L29p)"/>
    <property type="match status" value="1"/>
</dbReference>
<dbReference type="InterPro" id="IPR036049">
    <property type="entry name" value="Ribosomal_uL29_sf"/>
</dbReference>
<dbReference type="GO" id="GO:0006412">
    <property type="term" value="P:translation"/>
    <property type="evidence" value="ECO:0007669"/>
    <property type="project" value="UniProtKB-UniRule"/>
</dbReference>
<evidence type="ECO:0000256" key="4">
    <source>
        <dbReference type="ARBA" id="ARBA00035204"/>
    </source>
</evidence>
<dbReference type="PROSITE" id="PS00579">
    <property type="entry name" value="RIBOSOMAL_L29"/>
    <property type="match status" value="1"/>
</dbReference>
<organism evidence="7 8">
    <name type="scientific">Fibrella aquatilis</name>
    <dbReference type="NCBI Taxonomy" id="2817059"/>
    <lineage>
        <taxon>Bacteria</taxon>
        <taxon>Pseudomonadati</taxon>
        <taxon>Bacteroidota</taxon>
        <taxon>Cytophagia</taxon>
        <taxon>Cytophagales</taxon>
        <taxon>Spirosomataceae</taxon>
        <taxon>Fibrella</taxon>
    </lineage>
</organism>
<evidence type="ECO:0000256" key="5">
    <source>
        <dbReference type="HAMAP-Rule" id="MF_00374"/>
    </source>
</evidence>
<dbReference type="InterPro" id="IPR018254">
    <property type="entry name" value="Ribosomal_uL29_CS"/>
</dbReference>
<dbReference type="InterPro" id="IPR001854">
    <property type="entry name" value="Ribosomal_uL29"/>
</dbReference>
<accession>A0A939G8S8</accession>
<keyword evidence="6" id="KW-0175">Coiled coil</keyword>
<dbReference type="GO" id="GO:0003735">
    <property type="term" value="F:structural constituent of ribosome"/>
    <property type="evidence" value="ECO:0007669"/>
    <property type="project" value="InterPro"/>
</dbReference>
<dbReference type="Gene3D" id="1.10.287.310">
    <property type="match status" value="1"/>
</dbReference>
<evidence type="ECO:0000256" key="6">
    <source>
        <dbReference type="SAM" id="Coils"/>
    </source>
</evidence>
<evidence type="ECO:0000313" key="8">
    <source>
        <dbReference type="Proteomes" id="UP000664795"/>
    </source>
</evidence>
<name>A0A939G8S8_9BACT</name>
<keyword evidence="2 5" id="KW-0689">Ribosomal protein</keyword>
<evidence type="ECO:0000256" key="1">
    <source>
        <dbReference type="ARBA" id="ARBA00009254"/>
    </source>
</evidence>